<protein>
    <recommendedName>
        <fullName evidence="1">DUF4371 domain-containing protein</fullName>
    </recommendedName>
</protein>
<sequence>MHETSEDHIMSSIKHSYKEASFPLIPSITEKLNADICLNKEIISHLIDLTLFLGRHCLSFRGYREGWNEEIRGKFKDLVVLLAKYSPVLASHITEIQIQGRKVNNFLSWQRQNQLIKAILTNILNAIKKELIEAKFFSISLDTTFDVSRKEQVSFIFRYINKNTCIVHERLVAVKETICTTGLHLFDMFETICQEMSIN</sequence>
<name>A0A8R2B484_ACYPI</name>
<evidence type="ECO:0000259" key="1">
    <source>
        <dbReference type="Pfam" id="PF14291"/>
    </source>
</evidence>
<accession>A0A8R2B484</accession>
<reference evidence="3" key="1">
    <citation type="submission" date="2010-06" db="EMBL/GenBank/DDBJ databases">
        <authorList>
            <person name="Jiang H."/>
            <person name="Abraham K."/>
            <person name="Ali S."/>
            <person name="Alsbrooks S.L."/>
            <person name="Anim B.N."/>
            <person name="Anosike U.S."/>
            <person name="Attaway T."/>
            <person name="Bandaranaike D.P."/>
            <person name="Battles P.K."/>
            <person name="Bell S.N."/>
            <person name="Bell A.V."/>
            <person name="Beltran B."/>
            <person name="Bickham C."/>
            <person name="Bustamante Y."/>
            <person name="Caleb T."/>
            <person name="Canada A."/>
            <person name="Cardenas V."/>
            <person name="Carter K."/>
            <person name="Chacko J."/>
            <person name="Chandrabose M.N."/>
            <person name="Chavez D."/>
            <person name="Chavez A."/>
            <person name="Chen L."/>
            <person name="Chu H.-S."/>
            <person name="Claassen K.J."/>
            <person name="Cockrell R."/>
            <person name="Collins M."/>
            <person name="Cooper J.A."/>
            <person name="Cree A."/>
            <person name="Curry S.M."/>
            <person name="Da Y."/>
            <person name="Dao M.D."/>
            <person name="Das B."/>
            <person name="Davila M.-L."/>
            <person name="Davy-Carroll L."/>
            <person name="Denson S."/>
            <person name="Dinh H."/>
            <person name="Ebong V.E."/>
            <person name="Edwards J.R."/>
            <person name="Egan A."/>
            <person name="El-Daye J."/>
            <person name="Escobedo L."/>
            <person name="Fernandez S."/>
            <person name="Fernando P.R."/>
            <person name="Flagg N."/>
            <person name="Forbes L.D."/>
            <person name="Fowler R.G."/>
            <person name="Fu Q."/>
            <person name="Gabisi R.A."/>
            <person name="Ganer J."/>
            <person name="Garbino Pronczuk A."/>
            <person name="Garcia R.M."/>
            <person name="Garner T."/>
            <person name="Garrett T.E."/>
            <person name="Gonzalez D.A."/>
            <person name="Hamid H."/>
            <person name="Hawkins E.S."/>
            <person name="Hirani K."/>
            <person name="Hogues M.E."/>
            <person name="Hollins B."/>
            <person name="Hsiao C.-H."/>
            <person name="Jabil R."/>
            <person name="James M.L."/>
            <person name="Jhangiani S.N."/>
            <person name="Johnson B."/>
            <person name="Johnson Q."/>
            <person name="Joshi V."/>
            <person name="Kalu J.B."/>
            <person name="Kam C."/>
            <person name="Kashfia A."/>
            <person name="Keebler J."/>
            <person name="Kisamo H."/>
            <person name="Kovar C.L."/>
            <person name="Lago L.A."/>
            <person name="Lai C.-Y."/>
            <person name="Laidlaw J."/>
            <person name="Lara F."/>
            <person name="Le T.-K."/>
            <person name="Lee S.L."/>
            <person name="Legall F.H."/>
            <person name="Lemon S.J."/>
            <person name="Lewis L.R."/>
            <person name="Li B."/>
            <person name="Liu Y."/>
            <person name="Liu Y.-S."/>
            <person name="Lopez J."/>
            <person name="Lozado R.J."/>
            <person name="Lu J."/>
            <person name="Madu R.C."/>
            <person name="Maheshwari M."/>
            <person name="Maheshwari R."/>
            <person name="Malloy K."/>
            <person name="Martinez E."/>
            <person name="Mathew T."/>
            <person name="Mercado I.C."/>
            <person name="Mercado C."/>
            <person name="Meyer B."/>
            <person name="Montgomery K."/>
            <person name="Morgan M.B."/>
            <person name="Munidasa M."/>
            <person name="Nazareth L.V."/>
            <person name="Nelson J."/>
            <person name="Ng B.M."/>
            <person name="Nguyen N.B."/>
            <person name="Nguyen P.Q."/>
            <person name="Nguyen T."/>
            <person name="Obregon M."/>
            <person name="Okwuonu G.O."/>
            <person name="Onwere C.G."/>
            <person name="Orozco G."/>
            <person name="Parra A."/>
            <person name="Patel S."/>
            <person name="Patil S."/>
            <person name="Perez A."/>
            <person name="Perez Y."/>
            <person name="Pham C."/>
            <person name="Primus E.L."/>
            <person name="Pu L.-L."/>
            <person name="Puazo M."/>
            <person name="Qin X."/>
            <person name="Quiroz J.B."/>
            <person name="Reese J."/>
            <person name="Richards S."/>
            <person name="Rives C.M."/>
            <person name="Robberts R."/>
            <person name="Ruiz S.J."/>
            <person name="Ruiz M.J."/>
            <person name="Santibanez J."/>
            <person name="Schneider B.W."/>
            <person name="Sisson I."/>
            <person name="Smith M."/>
            <person name="Sodergren E."/>
            <person name="Song X.-Z."/>
            <person name="Song B.B."/>
            <person name="Summersgill H."/>
            <person name="Thelus R."/>
            <person name="Thornton R.D."/>
            <person name="Trejos Z.Y."/>
            <person name="Usmani K."/>
            <person name="Vattathil S."/>
            <person name="Villasana D."/>
            <person name="Walker D.L."/>
            <person name="Wang S."/>
            <person name="Wang K."/>
            <person name="White C.S."/>
            <person name="Williams A.C."/>
            <person name="Williamson J."/>
            <person name="Wilson K."/>
            <person name="Woghiren I.O."/>
            <person name="Woodworth J.R."/>
            <person name="Worley K.C."/>
            <person name="Wright R.A."/>
            <person name="Wu W."/>
            <person name="Young L."/>
            <person name="Zhang L."/>
            <person name="Zhang J."/>
            <person name="Zhu Y."/>
            <person name="Muzny D.M."/>
            <person name="Weinstock G."/>
            <person name="Gibbs R.A."/>
        </authorList>
    </citation>
    <scope>NUCLEOTIDE SEQUENCE [LARGE SCALE GENOMIC DNA]</scope>
    <source>
        <strain evidence="3">LSR1</strain>
    </source>
</reference>
<dbReference type="KEGG" id="api:103308776"/>
<dbReference type="PANTHER" id="PTHR45749:SF21">
    <property type="entry name" value="DUF4371 DOMAIN-CONTAINING PROTEIN"/>
    <property type="match status" value="1"/>
</dbReference>
<dbReference type="RefSeq" id="XP_008181024.1">
    <property type="nucleotide sequence ID" value="XM_008182802.1"/>
</dbReference>
<organism evidence="2 3">
    <name type="scientific">Acyrthosiphon pisum</name>
    <name type="common">Pea aphid</name>
    <dbReference type="NCBI Taxonomy" id="7029"/>
    <lineage>
        <taxon>Eukaryota</taxon>
        <taxon>Metazoa</taxon>
        <taxon>Ecdysozoa</taxon>
        <taxon>Arthropoda</taxon>
        <taxon>Hexapoda</taxon>
        <taxon>Insecta</taxon>
        <taxon>Pterygota</taxon>
        <taxon>Neoptera</taxon>
        <taxon>Paraneoptera</taxon>
        <taxon>Hemiptera</taxon>
        <taxon>Sternorrhyncha</taxon>
        <taxon>Aphidomorpha</taxon>
        <taxon>Aphidoidea</taxon>
        <taxon>Aphididae</taxon>
        <taxon>Macrosiphini</taxon>
        <taxon>Acyrthosiphon</taxon>
    </lineage>
</organism>
<dbReference type="GeneID" id="103308776"/>
<dbReference type="AlphaFoldDB" id="A0A8R2B484"/>
<dbReference type="OrthoDB" id="6617658at2759"/>
<keyword evidence="3" id="KW-1185">Reference proteome</keyword>
<evidence type="ECO:0000313" key="3">
    <source>
        <dbReference type="Proteomes" id="UP000007819"/>
    </source>
</evidence>
<dbReference type="Proteomes" id="UP000007819">
    <property type="component" value="Chromosome X"/>
</dbReference>
<dbReference type="PANTHER" id="PTHR45749">
    <property type="match status" value="1"/>
</dbReference>
<dbReference type="InterPro" id="IPR025398">
    <property type="entry name" value="DUF4371"/>
</dbReference>
<evidence type="ECO:0000313" key="2">
    <source>
        <dbReference type="EnsemblMetazoa" id="XP_008181024.1"/>
    </source>
</evidence>
<feature type="domain" description="DUF4371" evidence="1">
    <location>
        <begin position="45"/>
        <end position="186"/>
    </location>
</feature>
<dbReference type="EnsemblMetazoa" id="XM_008182802.1">
    <property type="protein sequence ID" value="XP_008181024.1"/>
    <property type="gene ID" value="LOC103308776"/>
</dbReference>
<reference evidence="2" key="2">
    <citation type="submission" date="2022-06" db="UniProtKB">
        <authorList>
            <consortium name="EnsemblMetazoa"/>
        </authorList>
    </citation>
    <scope>IDENTIFICATION</scope>
</reference>
<dbReference type="Pfam" id="PF14291">
    <property type="entry name" value="DUF4371"/>
    <property type="match status" value="1"/>
</dbReference>
<proteinExistence type="predicted"/>